<organism evidence="7 8">
    <name type="scientific">Streblomastix strix</name>
    <dbReference type="NCBI Taxonomy" id="222440"/>
    <lineage>
        <taxon>Eukaryota</taxon>
        <taxon>Metamonada</taxon>
        <taxon>Preaxostyla</taxon>
        <taxon>Oxymonadida</taxon>
        <taxon>Streblomastigidae</taxon>
        <taxon>Streblomastix</taxon>
    </lineage>
</organism>
<dbReference type="Gene3D" id="3.30.2410.10">
    <property type="entry name" value="Hect, E3 ligase catalytic domain"/>
    <property type="match status" value="1"/>
</dbReference>
<dbReference type="InterPro" id="IPR035983">
    <property type="entry name" value="Hect_E3_ubiquitin_ligase"/>
</dbReference>
<keyword evidence="4 5" id="KW-0833">Ubl conjugation pathway</keyword>
<dbReference type="GO" id="GO:0016874">
    <property type="term" value="F:ligase activity"/>
    <property type="evidence" value="ECO:0007669"/>
    <property type="project" value="UniProtKB-KW"/>
</dbReference>
<comment type="caution">
    <text evidence="7">The sequence shown here is derived from an EMBL/GenBank/DDBJ whole genome shotgun (WGS) entry which is preliminary data.</text>
</comment>
<dbReference type="PANTHER" id="PTHR45700:SF8">
    <property type="entry name" value="HECT-TYPE E3 UBIQUITIN TRANSFERASE"/>
    <property type="match status" value="1"/>
</dbReference>
<dbReference type="CDD" id="cd00078">
    <property type="entry name" value="HECTc"/>
    <property type="match status" value="1"/>
</dbReference>
<dbReference type="FunFam" id="3.30.2410.10:FF:000003">
    <property type="entry name" value="probable E3 ubiquitin-protein ligase HERC4 isoform X1"/>
    <property type="match status" value="1"/>
</dbReference>
<dbReference type="InterPro" id="IPR000569">
    <property type="entry name" value="HECT_dom"/>
</dbReference>
<protein>
    <recommendedName>
        <fullName evidence="2">HECT-type E3 ubiquitin transferase</fullName>
        <ecNumber evidence="2">2.3.2.26</ecNumber>
    </recommendedName>
</protein>
<dbReference type="PANTHER" id="PTHR45700">
    <property type="entry name" value="UBIQUITIN-PROTEIN LIGASE E3C"/>
    <property type="match status" value="1"/>
</dbReference>
<dbReference type="PROSITE" id="PS50237">
    <property type="entry name" value="HECT"/>
    <property type="match status" value="1"/>
</dbReference>
<dbReference type="GO" id="GO:0061630">
    <property type="term" value="F:ubiquitin protein ligase activity"/>
    <property type="evidence" value="ECO:0007669"/>
    <property type="project" value="UniProtKB-EC"/>
</dbReference>
<accession>A0A5J4WD19</accession>
<dbReference type="AlphaFoldDB" id="A0A5J4WD19"/>
<keyword evidence="3" id="KW-0808">Transferase</keyword>
<proteinExistence type="predicted"/>
<dbReference type="EC" id="2.3.2.26" evidence="2"/>
<name>A0A5J4WD19_9EUKA</name>
<evidence type="ECO:0000256" key="3">
    <source>
        <dbReference type="ARBA" id="ARBA00022679"/>
    </source>
</evidence>
<evidence type="ECO:0000256" key="1">
    <source>
        <dbReference type="ARBA" id="ARBA00000885"/>
    </source>
</evidence>
<sequence>MNIDDRTRIRTRRYKRQLTIGCTRFHCPNEKCSRNVDFIIPSSEIDKQVETIKMENFYCPIEYLVPKEINFDIFMEFSDYAREENSIEGIVRITEINFSDPQRTLKIFANSEAIQQSSQSQSSLVDDHRYSLLDPRRVLAVYQIFKILDDIRLWKILLIATQHLIQELRQYSSMISADSTSTPQLFVILLLNPLLADYQNESVLVNICGMIVSTDHRVQEVLIQNLFSQFNEDVIQQILGPLQTYITVTLLMKVRNRQNSQGNGSMGMNQMLWSQGFGDNQSNNQHQQNQNRENGLIGRNQVNSNQNISGRIGPEGGNSNSDELLNNMEKVLGVMRLLFQATQRQKGLMLEDKGLPCKEFYNDAVNLIHIEQEYEKMKTRQFSFCNYPFLLSPASKTSILRYEAQMQQDQEVEGQFFQALLMGGSLLSCNLSIRRQNLIEDTINEMSRKSARELRKPLKITFVGEDAVDEGGVRKEFFQLIMRELLDQKYGIVYKEGEEENVENADSQSLIQSPLTQSKTMFYWFNPFASVEELGAYRLIGKMMGLAIYNSIILDLHFPLAVYKKLLGLPINLRDLAQIQPEVARSFQLLLQFQSEAEVEALDLNFSITRNNYGEMRQINIIPGGCDKLVTLENRSEYICAYIDWFFNNSIVTFFDEFAQGFKQIVGDFIPMFQPEELELLIVGTNELDFNELKKVAQYDGGFNASHPTILQFWETVSEFNEDEKRRLLHFVTSCDRAPIGGLKHLKFVIVRNGPDSEQLPTSHTCFNVLMLPQYSSKQKLRDKLLKAIKNAEGFGLI</sequence>
<evidence type="ECO:0000256" key="2">
    <source>
        <dbReference type="ARBA" id="ARBA00012485"/>
    </source>
</evidence>
<evidence type="ECO:0000256" key="4">
    <source>
        <dbReference type="ARBA" id="ARBA00022786"/>
    </source>
</evidence>
<comment type="catalytic activity">
    <reaction evidence="1">
        <text>S-ubiquitinyl-[E2 ubiquitin-conjugating enzyme]-L-cysteine + [acceptor protein]-L-lysine = [E2 ubiquitin-conjugating enzyme]-L-cysteine + N(6)-ubiquitinyl-[acceptor protein]-L-lysine.</text>
        <dbReference type="EC" id="2.3.2.26"/>
    </reaction>
</comment>
<evidence type="ECO:0000313" key="8">
    <source>
        <dbReference type="Proteomes" id="UP000324800"/>
    </source>
</evidence>
<feature type="active site" description="Glycyl thioester intermediate" evidence="5">
    <location>
        <position position="766"/>
    </location>
</feature>
<dbReference type="InterPro" id="IPR044611">
    <property type="entry name" value="E3A/B/C-like"/>
</dbReference>
<reference evidence="7 8" key="1">
    <citation type="submission" date="2019-03" db="EMBL/GenBank/DDBJ databases">
        <title>Single cell metagenomics reveals metabolic interactions within the superorganism composed of flagellate Streblomastix strix and complex community of Bacteroidetes bacteria on its surface.</title>
        <authorList>
            <person name="Treitli S.C."/>
            <person name="Kolisko M."/>
            <person name="Husnik F."/>
            <person name="Keeling P."/>
            <person name="Hampl V."/>
        </authorList>
    </citation>
    <scope>NUCLEOTIDE SEQUENCE [LARGE SCALE GENOMIC DNA]</scope>
    <source>
        <strain evidence="7">ST1C</strain>
    </source>
</reference>
<dbReference type="Proteomes" id="UP000324800">
    <property type="component" value="Unassembled WGS sequence"/>
</dbReference>
<dbReference type="Gene3D" id="3.90.1750.10">
    <property type="entry name" value="Hect, E3 ligase catalytic domains"/>
    <property type="match status" value="1"/>
</dbReference>
<dbReference type="OrthoDB" id="5981550at2759"/>
<evidence type="ECO:0000313" key="7">
    <source>
        <dbReference type="EMBL" id="KAA6392573.1"/>
    </source>
</evidence>
<dbReference type="GO" id="GO:0000209">
    <property type="term" value="P:protein polyubiquitination"/>
    <property type="evidence" value="ECO:0007669"/>
    <property type="project" value="InterPro"/>
</dbReference>
<dbReference type="EMBL" id="SNRW01002496">
    <property type="protein sequence ID" value="KAA6392573.1"/>
    <property type="molecule type" value="Genomic_DNA"/>
</dbReference>
<dbReference type="SUPFAM" id="SSF56204">
    <property type="entry name" value="Hect, E3 ligase catalytic domain"/>
    <property type="match status" value="1"/>
</dbReference>
<dbReference type="SMART" id="SM00119">
    <property type="entry name" value="HECTc"/>
    <property type="match status" value="1"/>
</dbReference>
<dbReference type="Gene3D" id="3.30.2160.10">
    <property type="entry name" value="Hect, E3 ligase catalytic domain"/>
    <property type="match status" value="1"/>
</dbReference>
<evidence type="ECO:0000256" key="5">
    <source>
        <dbReference type="PROSITE-ProRule" id="PRU00104"/>
    </source>
</evidence>
<dbReference type="Pfam" id="PF00632">
    <property type="entry name" value="HECT"/>
    <property type="match status" value="1"/>
</dbReference>
<feature type="domain" description="HECT" evidence="6">
    <location>
        <begin position="450"/>
        <end position="798"/>
    </location>
</feature>
<gene>
    <name evidence="7" type="ORF">EZS28_011898</name>
</gene>
<evidence type="ECO:0000259" key="6">
    <source>
        <dbReference type="PROSITE" id="PS50237"/>
    </source>
</evidence>
<keyword evidence="7" id="KW-0436">Ligase</keyword>